<reference evidence="2" key="1">
    <citation type="submission" date="2017-05" db="UniProtKB">
        <authorList>
            <consortium name="EnsemblMetazoa"/>
        </authorList>
    </citation>
    <scope>IDENTIFICATION</scope>
</reference>
<organism evidence="2">
    <name type="scientific">Amphimedon queenslandica</name>
    <name type="common">Sponge</name>
    <dbReference type="NCBI Taxonomy" id="400682"/>
    <lineage>
        <taxon>Eukaryota</taxon>
        <taxon>Metazoa</taxon>
        <taxon>Porifera</taxon>
        <taxon>Demospongiae</taxon>
        <taxon>Heteroscleromorpha</taxon>
        <taxon>Haplosclerida</taxon>
        <taxon>Niphatidae</taxon>
        <taxon>Amphimedon</taxon>
    </lineage>
</organism>
<dbReference type="InParanoid" id="A0A1X7TDY9"/>
<evidence type="ECO:0000256" key="1">
    <source>
        <dbReference type="SAM" id="MobiDB-lite"/>
    </source>
</evidence>
<sequence>MPVPSHGEAYHHTCTSTPNKENVSPIEEILKELDLPVVNDDSMSKEQQYLDNSKVLQIQNKSCSRPNFAAKLSVEVFSAEERISSNVQGLLAKRNWIHKEFTSL</sequence>
<protein>
    <submittedName>
        <fullName evidence="2">Uncharacterized protein</fullName>
    </submittedName>
</protein>
<feature type="region of interest" description="Disordered" evidence="1">
    <location>
        <begin position="1"/>
        <end position="21"/>
    </location>
</feature>
<accession>A0A1X7TDY9</accession>
<proteinExistence type="predicted"/>
<dbReference type="AlphaFoldDB" id="A0A1X7TDY9"/>
<name>A0A1X7TDY9_AMPQE</name>
<dbReference type="EnsemblMetazoa" id="Aqu2.1.12818_001">
    <property type="protein sequence ID" value="Aqu2.1.12818_001"/>
    <property type="gene ID" value="Aqu2.1.12818"/>
</dbReference>
<evidence type="ECO:0000313" key="2">
    <source>
        <dbReference type="EnsemblMetazoa" id="Aqu2.1.12818_001"/>
    </source>
</evidence>